<dbReference type="RefSeq" id="WP_102074915.1">
    <property type="nucleotide sequence ID" value="NZ_PDNW01000014.1"/>
</dbReference>
<dbReference type="InterPro" id="IPR043128">
    <property type="entry name" value="Rev_trsase/Diguanyl_cyclase"/>
</dbReference>
<name>A0A2N4U1W4_9BURK</name>
<dbReference type="PROSITE" id="PS50887">
    <property type="entry name" value="GGDEF"/>
    <property type="match status" value="1"/>
</dbReference>
<dbReference type="InterPro" id="IPR000160">
    <property type="entry name" value="GGDEF_dom"/>
</dbReference>
<dbReference type="GO" id="GO:0052621">
    <property type="term" value="F:diguanylate cyclase activity"/>
    <property type="evidence" value="ECO:0007669"/>
    <property type="project" value="UniProtKB-EC"/>
</dbReference>
<dbReference type="SMART" id="SM00267">
    <property type="entry name" value="GGDEF"/>
    <property type="match status" value="1"/>
</dbReference>
<dbReference type="Pfam" id="PF00990">
    <property type="entry name" value="GGDEF"/>
    <property type="match status" value="1"/>
</dbReference>
<keyword evidence="5" id="KW-1185">Reference proteome</keyword>
<dbReference type="CDD" id="cd01949">
    <property type="entry name" value="GGDEF"/>
    <property type="match status" value="1"/>
</dbReference>
<dbReference type="EC" id="2.7.7.65" evidence="1"/>
<dbReference type="InterPro" id="IPR050469">
    <property type="entry name" value="Diguanylate_Cyclase"/>
</dbReference>
<dbReference type="GO" id="GO:0043709">
    <property type="term" value="P:cell adhesion involved in single-species biofilm formation"/>
    <property type="evidence" value="ECO:0007669"/>
    <property type="project" value="TreeGrafter"/>
</dbReference>
<gene>
    <name evidence="4" type="ORF">CR159_15705</name>
</gene>
<dbReference type="EMBL" id="PDNW01000014">
    <property type="protein sequence ID" value="PLC48997.1"/>
    <property type="molecule type" value="Genomic_DNA"/>
</dbReference>
<evidence type="ECO:0000259" key="3">
    <source>
        <dbReference type="PROSITE" id="PS50887"/>
    </source>
</evidence>
<sequence>MSTIKEGPGIEIRATLLANKALAAQLRVLHVFVPLEGWLVGYSTGQSALSATSGRFEILSSTDLASLFQGDWIPDPLNDGFFYRHVMEHEKACLALDTATGSSAAYLVRTDLQAPGAESPGCVIGLAYDWPFSIARRTNEVRSCLTALALTLALHAELGLAERLMLELQRDAFLDPLTGTLNRAGWINRLAHIDAMTGNDGSDAAIFMLDLDYLKTVNDTRGHSAGDDLIRLTAQTISAVLRTNDAVGRLGGDEFGVVAQYATPAGAAALMKRLKESFQQVGINISMGMALRSEAGSLTKTMHMADERMYEEKCTKTIPQRVTLMSQPTRVTGYAVG</sequence>
<dbReference type="Gene3D" id="3.30.70.270">
    <property type="match status" value="1"/>
</dbReference>
<proteinExistence type="predicted"/>
<feature type="domain" description="GGDEF" evidence="3">
    <location>
        <begin position="202"/>
        <end position="327"/>
    </location>
</feature>
<dbReference type="PANTHER" id="PTHR45138">
    <property type="entry name" value="REGULATORY COMPONENTS OF SENSORY TRANSDUCTION SYSTEM"/>
    <property type="match status" value="1"/>
</dbReference>
<evidence type="ECO:0000256" key="2">
    <source>
        <dbReference type="ARBA" id="ARBA00034247"/>
    </source>
</evidence>
<protein>
    <recommendedName>
        <fullName evidence="1">diguanylate cyclase</fullName>
        <ecNumber evidence="1">2.7.7.65</ecNumber>
    </recommendedName>
</protein>
<dbReference type="AlphaFoldDB" id="A0A2N4U1W4"/>
<dbReference type="PANTHER" id="PTHR45138:SF9">
    <property type="entry name" value="DIGUANYLATE CYCLASE DGCM-RELATED"/>
    <property type="match status" value="1"/>
</dbReference>
<reference evidence="4 5" key="1">
    <citation type="submission" date="2017-10" db="EMBL/GenBank/DDBJ databases">
        <title>Two draft genome sequences of Pusillimonas sp. strains isolated from a nitrate- and radionuclide-contaminated groundwater in Russia.</title>
        <authorList>
            <person name="Grouzdev D.S."/>
            <person name="Tourova T.P."/>
            <person name="Goeva M.A."/>
            <person name="Babich T.L."/>
            <person name="Sokolova D.S."/>
            <person name="Abdullin R."/>
            <person name="Poltaraus A.B."/>
            <person name="Toshchakov S.V."/>
            <person name="Nazina T.N."/>
        </authorList>
    </citation>
    <scope>NUCLEOTIDE SEQUENCE [LARGE SCALE GENOMIC DNA]</scope>
    <source>
        <strain evidence="4 5">JR1/69-3-13</strain>
    </source>
</reference>
<comment type="catalytic activity">
    <reaction evidence="2">
        <text>2 GTP = 3',3'-c-di-GMP + 2 diphosphate</text>
        <dbReference type="Rhea" id="RHEA:24898"/>
        <dbReference type="ChEBI" id="CHEBI:33019"/>
        <dbReference type="ChEBI" id="CHEBI:37565"/>
        <dbReference type="ChEBI" id="CHEBI:58805"/>
        <dbReference type="EC" id="2.7.7.65"/>
    </reaction>
</comment>
<evidence type="ECO:0000256" key="1">
    <source>
        <dbReference type="ARBA" id="ARBA00012528"/>
    </source>
</evidence>
<evidence type="ECO:0000313" key="5">
    <source>
        <dbReference type="Proteomes" id="UP000234190"/>
    </source>
</evidence>
<dbReference type="GO" id="GO:0005886">
    <property type="term" value="C:plasma membrane"/>
    <property type="evidence" value="ECO:0007669"/>
    <property type="project" value="TreeGrafter"/>
</dbReference>
<dbReference type="Proteomes" id="UP000234190">
    <property type="component" value="Unassembled WGS sequence"/>
</dbReference>
<dbReference type="NCBIfam" id="TIGR00254">
    <property type="entry name" value="GGDEF"/>
    <property type="match status" value="1"/>
</dbReference>
<dbReference type="OrthoDB" id="5571399at2"/>
<accession>A0A2N4U1W4</accession>
<dbReference type="InterPro" id="IPR029787">
    <property type="entry name" value="Nucleotide_cyclase"/>
</dbReference>
<dbReference type="GO" id="GO:1902201">
    <property type="term" value="P:negative regulation of bacterial-type flagellum-dependent cell motility"/>
    <property type="evidence" value="ECO:0007669"/>
    <property type="project" value="TreeGrafter"/>
</dbReference>
<evidence type="ECO:0000313" key="4">
    <source>
        <dbReference type="EMBL" id="PLC48997.1"/>
    </source>
</evidence>
<dbReference type="SUPFAM" id="SSF55073">
    <property type="entry name" value="Nucleotide cyclase"/>
    <property type="match status" value="1"/>
</dbReference>
<comment type="caution">
    <text evidence="4">The sequence shown here is derived from an EMBL/GenBank/DDBJ whole genome shotgun (WGS) entry which is preliminary data.</text>
</comment>
<organism evidence="4 5">
    <name type="scientific">Pollutimonas subterranea</name>
    <dbReference type="NCBI Taxonomy" id="2045210"/>
    <lineage>
        <taxon>Bacteria</taxon>
        <taxon>Pseudomonadati</taxon>
        <taxon>Pseudomonadota</taxon>
        <taxon>Betaproteobacteria</taxon>
        <taxon>Burkholderiales</taxon>
        <taxon>Alcaligenaceae</taxon>
        <taxon>Pollutimonas</taxon>
    </lineage>
</organism>